<organism evidence="1 2">
    <name type="scientific">Schistosoma japonicum</name>
    <name type="common">Blood fluke</name>
    <dbReference type="NCBI Taxonomy" id="6182"/>
    <lineage>
        <taxon>Eukaryota</taxon>
        <taxon>Metazoa</taxon>
        <taxon>Spiralia</taxon>
        <taxon>Lophotrochozoa</taxon>
        <taxon>Platyhelminthes</taxon>
        <taxon>Trematoda</taxon>
        <taxon>Digenea</taxon>
        <taxon>Strigeidida</taxon>
        <taxon>Schistosomatoidea</taxon>
        <taxon>Schistosomatidae</taxon>
        <taxon>Schistosoma</taxon>
    </lineage>
</organism>
<accession>A0A4Z2D967</accession>
<name>A0A4Z2D967_SCHJA</name>
<keyword evidence="2" id="KW-1185">Reference proteome</keyword>
<protein>
    <submittedName>
        <fullName evidence="1">Elongin-B</fullName>
    </submittedName>
</protein>
<dbReference type="OrthoDB" id="7537057at2759"/>
<dbReference type="AlphaFoldDB" id="A0A4Z2D967"/>
<proteinExistence type="predicted"/>
<evidence type="ECO:0000313" key="1">
    <source>
        <dbReference type="EMBL" id="TNN13035.1"/>
    </source>
</evidence>
<evidence type="ECO:0000313" key="2">
    <source>
        <dbReference type="Proteomes" id="UP000311919"/>
    </source>
</evidence>
<gene>
    <name evidence="1" type="ORF">EWB00_003236</name>
</gene>
<dbReference type="STRING" id="6182.A0A4Z2D967"/>
<comment type="caution">
    <text evidence="1">The sequence shown here is derived from an EMBL/GenBank/DDBJ whole genome shotgun (WGS) entry which is preliminary data.</text>
</comment>
<reference evidence="1 2" key="1">
    <citation type="submission" date="2019-03" db="EMBL/GenBank/DDBJ databases">
        <title>An improved genome assembly of the fluke Schistosoma japonicum.</title>
        <authorList>
            <person name="Hu W."/>
            <person name="Luo F."/>
            <person name="Yin M."/>
            <person name="Mo X."/>
            <person name="Sun C."/>
            <person name="Wu Q."/>
            <person name="Zhu B."/>
            <person name="Xiang M."/>
            <person name="Wang J."/>
            <person name="Wang Y."/>
            <person name="Zhang T."/>
            <person name="Xu B."/>
            <person name="Zheng H."/>
            <person name="Feng Z."/>
        </authorList>
    </citation>
    <scope>NUCLEOTIDE SEQUENCE [LARGE SCALE GENOMIC DNA]</scope>
    <source>
        <strain evidence="1">HuSjv2</strain>
        <tissue evidence="1">Worms</tissue>
    </source>
</reference>
<dbReference type="EMBL" id="SKCS01000201">
    <property type="protein sequence ID" value="TNN13035.1"/>
    <property type="molecule type" value="Genomic_DNA"/>
</dbReference>
<dbReference type="Proteomes" id="UP000311919">
    <property type="component" value="Unassembled WGS sequence"/>
</dbReference>
<sequence>MEMDEEKALSYYNSDNQTVTAHTPATLGLCLRDLTTEMFETLDITPYSNPPKLPGVMRSQGNLPLQSAPELMLPTFFSIAYMFMLGTLPGY</sequence>
<dbReference type="Gene3D" id="3.10.20.90">
    <property type="entry name" value="Phosphatidylinositol 3-kinase Catalytic Subunit, Chain A, domain 1"/>
    <property type="match status" value="1"/>
</dbReference>